<protein>
    <submittedName>
        <fullName evidence="2">CotH kinase family protein</fullName>
    </submittedName>
</protein>
<name>A0ABU3RKK9_9BACL</name>
<feature type="region of interest" description="Disordered" evidence="1">
    <location>
        <begin position="139"/>
        <end position="184"/>
    </location>
</feature>
<reference evidence="2 3" key="1">
    <citation type="submission" date="2023-10" db="EMBL/GenBank/DDBJ databases">
        <title>Paenibacillus strain PFR10 Genome sequencing and assembly.</title>
        <authorList>
            <person name="Kim I."/>
        </authorList>
    </citation>
    <scope>NUCLEOTIDE SEQUENCE [LARGE SCALE GENOMIC DNA]</scope>
    <source>
        <strain evidence="2 3">PFR10</strain>
    </source>
</reference>
<evidence type="ECO:0000313" key="3">
    <source>
        <dbReference type="Proteomes" id="UP001260980"/>
    </source>
</evidence>
<dbReference type="InterPro" id="IPR014867">
    <property type="entry name" value="Spore_coat_CotH_CotH2/3/7"/>
</dbReference>
<gene>
    <name evidence="2" type="ORF">RQP52_26350</name>
</gene>
<dbReference type="Pfam" id="PF08757">
    <property type="entry name" value="CotH"/>
    <property type="match status" value="1"/>
</dbReference>
<dbReference type="EMBL" id="JAWCUD010000011">
    <property type="protein sequence ID" value="MDU0204616.1"/>
    <property type="molecule type" value="Genomic_DNA"/>
</dbReference>
<organism evidence="2 3">
    <name type="scientific">Paenibacillus violae</name>
    <dbReference type="NCBI Taxonomy" id="3077234"/>
    <lineage>
        <taxon>Bacteria</taxon>
        <taxon>Bacillati</taxon>
        <taxon>Bacillota</taxon>
        <taxon>Bacilli</taxon>
        <taxon>Bacillales</taxon>
        <taxon>Paenibacillaceae</taxon>
        <taxon>Paenibacillus</taxon>
    </lineage>
</organism>
<sequence length="184" mass="19908">MNKLTDRFSLHLSFTETSQLCDMEERPILGKLLEVPEYKEKYHAYLQEIVDGYFADGKFEQTVANFDQLISSHVQNDPIAFNTFDEYKAAVTKLTKLGTLSTESIQGQLYGEIPSTTEGQKADASALIDASTVDLSKMGKGGPSVKDGFGGGQVRFPNGMDGGNQPATEKGSETALQATTAPAN</sequence>
<keyword evidence="2" id="KW-0418">Kinase</keyword>
<proteinExistence type="predicted"/>
<dbReference type="Proteomes" id="UP001260980">
    <property type="component" value="Unassembled WGS sequence"/>
</dbReference>
<keyword evidence="2" id="KW-0808">Transferase</keyword>
<accession>A0ABU3RKK9</accession>
<keyword evidence="3" id="KW-1185">Reference proteome</keyword>
<evidence type="ECO:0000256" key="1">
    <source>
        <dbReference type="SAM" id="MobiDB-lite"/>
    </source>
</evidence>
<comment type="caution">
    <text evidence="2">The sequence shown here is derived from an EMBL/GenBank/DDBJ whole genome shotgun (WGS) entry which is preliminary data.</text>
</comment>
<feature type="compositionally biased region" description="Polar residues" evidence="1">
    <location>
        <begin position="174"/>
        <end position="184"/>
    </location>
</feature>
<evidence type="ECO:0000313" key="2">
    <source>
        <dbReference type="EMBL" id="MDU0204616.1"/>
    </source>
</evidence>
<dbReference type="GO" id="GO:0016301">
    <property type="term" value="F:kinase activity"/>
    <property type="evidence" value="ECO:0007669"/>
    <property type="project" value="UniProtKB-KW"/>
</dbReference>